<dbReference type="PANTHER" id="PTHR12395:SF9">
    <property type="entry name" value="DECAPPING AND EXORIBONUCLEASE PROTEIN"/>
    <property type="match status" value="1"/>
</dbReference>
<dbReference type="InterPro" id="IPR039039">
    <property type="entry name" value="RAI1-like_fam"/>
</dbReference>
<feature type="domain" description="RAI1-like" evidence="3">
    <location>
        <begin position="27"/>
        <end position="351"/>
    </location>
</feature>
<name>A0AAD4JXE4_9MUSC</name>
<evidence type="ECO:0000313" key="4">
    <source>
        <dbReference type="EMBL" id="KAH8369655.1"/>
    </source>
</evidence>
<evidence type="ECO:0000256" key="1">
    <source>
        <dbReference type="ARBA" id="ARBA00006562"/>
    </source>
</evidence>
<keyword evidence="2" id="KW-0378">Hydrolase</keyword>
<dbReference type="GO" id="GO:0000956">
    <property type="term" value="P:nuclear-transcribed mRNA catabolic process"/>
    <property type="evidence" value="ECO:0007669"/>
    <property type="project" value="TreeGrafter"/>
</dbReference>
<reference evidence="4" key="1">
    <citation type="journal article" date="2021" name="Mol. Ecol. Resour.">
        <title>Phylogenomic analyses of the genus Drosophila reveals genomic signals of climate adaptation.</title>
        <authorList>
            <person name="Li F."/>
            <person name="Rane R.V."/>
            <person name="Luria V."/>
            <person name="Xiong Z."/>
            <person name="Chen J."/>
            <person name="Li Z."/>
            <person name="Catullo R.A."/>
            <person name="Griffin P.C."/>
            <person name="Schiffer M."/>
            <person name="Pearce S."/>
            <person name="Lee S.F."/>
            <person name="McElroy K."/>
            <person name="Stocker A."/>
            <person name="Shirriffs J."/>
            <person name="Cockerell F."/>
            <person name="Coppin C."/>
            <person name="Sgro C.M."/>
            <person name="Karger A."/>
            <person name="Cain J.W."/>
            <person name="Weber J.A."/>
            <person name="Santpere G."/>
            <person name="Kirschner M.W."/>
            <person name="Hoffmann A.A."/>
            <person name="Oakeshott J.G."/>
            <person name="Zhang G."/>
        </authorList>
    </citation>
    <scope>NUCLEOTIDE SEQUENCE</scope>
    <source>
        <strain evidence="4">BGI-SZ-2011g</strain>
    </source>
</reference>
<accession>A0AAD4JXE4</accession>
<dbReference type="GO" id="GO:0003723">
    <property type="term" value="F:RNA binding"/>
    <property type="evidence" value="ECO:0007669"/>
    <property type="project" value="UniProtKB-KW"/>
</dbReference>
<dbReference type="EMBL" id="JAJJHW010002585">
    <property type="protein sequence ID" value="KAH8369655.1"/>
    <property type="molecule type" value="Genomic_DNA"/>
</dbReference>
<dbReference type="PANTHER" id="PTHR12395">
    <property type="entry name" value="DOM-3 RELATED"/>
    <property type="match status" value="1"/>
</dbReference>
<keyword evidence="2" id="KW-0479">Metal-binding</keyword>
<dbReference type="GO" id="GO:0110155">
    <property type="term" value="P:NAD-cap decapping"/>
    <property type="evidence" value="ECO:0007669"/>
    <property type="project" value="TreeGrafter"/>
</dbReference>
<comment type="function">
    <text evidence="2">Decapping enzyme for NAD-capped RNAs: specifically hydrolyzes the nicotinamide adenine dinucleotide (NAD) cap from a subset of RNAs by removing the entire NAD moiety from the 5'-end of an NAD-capped RNA.</text>
</comment>
<evidence type="ECO:0000256" key="2">
    <source>
        <dbReference type="RuleBase" id="RU367113"/>
    </source>
</evidence>
<comment type="cofactor">
    <cofactor evidence="2">
        <name>a divalent metal cation</name>
        <dbReference type="ChEBI" id="CHEBI:60240"/>
    </cofactor>
</comment>
<keyword evidence="2" id="KW-0539">Nucleus</keyword>
<evidence type="ECO:0000313" key="5">
    <source>
        <dbReference type="Proteomes" id="UP001200034"/>
    </source>
</evidence>
<dbReference type="AlphaFoldDB" id="A0AAD4JXE4"/>
<comment type="subcellular location">
    <subcellularLocation>
        <location evidence="2">Nucleus</location>
    </subcellularLocation>
</comment>
<feature type="non-terminal residue" evidence="4">
    <location>
        <position position="362"/>
    </location>
</feature>
<dbReference type="Proteomes" id="UP001200034">
    <property type="component" value="Unassembled WGS sequence"/>
</dbReference>
<comment type="caution">
    <text evidence="4">The sequence shown here is derived from an EMBL/GenBank/DDBJ whole genome shotgun (WGS) entry which is preliminary data.</text>
</comment>
<dbReference type="GO" id="GO:0004518">
    <property type="term" value="F:nuclease activity"/>
    <property type="evidence" value="ECO:0007669"/>
    <property type="project" value="UniProtKB-KW"/>
</dbReference>
<dbReference type="GO" id="GO:0046872">
    <property type="term" value="F:metal ion binding"/>
    <property type="evidence" value="ECO:0007669"/>
    <property type="project" value="UniProtKB-KW"/>
</dbReference>
<dbReference type="GO" id="GO:0000166">
    <property type="term" value="F:nucleotide binding"/>
    <property type="evidence" value="ECO:0007669"/>
    <property type="project" value="UniProtKB-KW"/>
</dbReference>
<dbReference type="Pfam" id="PF08652">
    <property type="entry name" value="RAI1"/>
    <property type="match status" value="1"/>
</dbReference>
<keyword evidence="5" id="KW-1185">Reference proteome</keyword>
<evidence type="ECO:0000259" key="3">
    <source>
        <dbReference type="Pfam" id="PF08652"/>
    </source>
</evidence>
<protein>
    <recommendedName>
        <fullName evidence="2">Decapping nuclease</fullName>
        <ecNumber evidence="2">3.6.1.-</ecNumber>
    </recommendedName>
</protein>
<comment type="similarity">
    <text evidence="1 2">Belongs to the DXO/Dom3Z family.</text>
</comment>
<gene>
    <name evidence="4" type="ORF">KR093_000552</name>
</gene>
<dbReference type="GO" id="GO:0005829">
    <property type="term" value="C:cytosol"/>
    <property type="evidence" value="ECO:0007669"/>
    <property type="project" value="TreeGrafter"/>
</dbReference>
<dbReference type="GO" id="GO:0005634">
    <property type="term" value="C:nucleus"/>
    <property type="evidence" value="ECO:0007669"/>
    <property type="project" value="UniProtKB-SubCell"/>
</dbReference>
<sequence>MYSHYTTLNINLRVDEDANSFPTFTLPKNVGVYSVSREGQFENFNSRMRFFEPSVTCPFSLRPTENLSPDTDIDLTDNESYLDTLLLFLTSSKERYQMTLDADIICSRDVLVLLMCTPYHSNKKWSIAISRYRNTIYMCQVPDEEEIQSFDLEHMKKLMKNTWLKKLRHHCLVLDAIEMYEQREESGQLIGVFTMGCDGLRLLFDAPVIAEKPNQQFTGRPLSFVDLQLRSDTMSAAEWKAHYRNEASLWWAQCFLIGIKTLYLALHDRELIVHRINSIKPEVLHRESNDWSGNVSGNFLSRFLKIIKQLMASVDSANCVYILEFDPAKAKFVYKVAMERNEHTFIPDWYRKQCHGLMDHRN</sequence>
<dbReference type="GO" id="GO:0016787">
    <property type="term" value="F:hydrolase activity"/>
    <property type="evidence" value="ECO:0007669"/>
    <property type="project" value="UniProtKB-KW"/>
</dbReference>
<organism evidence="4 5">
    <name type="scientific">Drosophila rubida</name>
    <dbReference type="NCBI Taxonomy" id="30044"/>
    <lineage>
        <taxon>Eukaryota</taxon>
        <taxon>Metazoa</taxon>
        <taxon>Ecdysozoa</taxon>
        <taxon>Arthropoda</taxon>
        <taxon>Hexapoda</taxon>
        <taxon>Insecta</taxon>
        <taxon>Pterygota</taxon>
        <taxon>Neoptera</taxon>
        <taxon>Endopterygota</taxon>
        <taxon>Diptera</taxon>
        <taxon>Brachycera</taxon>
        <taxon>Muscomorpha</taxon>
        <taxon>Ephydroidea</taxon>
        <taxon>Drosophilidae</taxon>
        <taxon>Drosophila</taxon>
    </lineage>
</organism>
<keyword evidence="2" id="KW-0540">Nuclease</keyword>
<keyword evidence="2" id="KW-0694">RNA-binding</keyword>
<dbReference type="InterPro" id="IPR013961">
    <property type="entry name" value="RAI1"/>
</dbReference>
<dbReference type="EC" id="3.6.1.-" evidence="2"/>
<proteinExistence type="inferred from homology"/>
<keyword evidence="2" id="KW-0547">Nucleotide-binding</keyword>